<protein>
    <submittedName>
        <fullName evidence="1">Uncharacterized protein</fullName>
    </submittedName>
</protein>
<dbReference type="KEGG" id="dmm:dnm_094680"/>
<organism evidence="1 2">
    <name type="scientific">Desulfonema magnum</name>
    <dbReference type="NCBI Taxonomy" id="45655"/>
    <lineage>
        <taxon>Bacteria</taxon>
        <taxon>Pseudomonadati</taxon>
        <taxon>Thermodesulfobacteriota</taxon>
        <taxon>Desulfobacteria</taxon>
        <taxon>Desulfobacterales</taxon>
        <taxon>Desulfococcaceae</taxon>
        <taxon>Desulfonema</taxon>
    </lineage>
</organism>
<accession>A0A975BXV9</accession>
<gene>
    <name evidence="1" type="ORF">dnm_094680</name>
</gene>
<evidence type="ECO:0000313" key="1">
    <source>
        <dbReference type="EMBL" id="QTA93367.1"/>
    </source>
</evidence>
<reference evidence="1" key="1">
    <citation type="journal article" date="2021" name="Microb. Physiol.">
        <title>Proteogenomic Insights into the Physiology of Marine, Sulfate-Reducing, Filamentous Desulfonema limicola and Desulfonema magnum.</title>
        <authorList>
            <person name="Schnaars V."/>
            <person name="Wohlbrand L."/>
            <person name="Scheve S."/>
            <person name="Hinrichs C."/>
            <person name="Reinhardt R."/>
            <person name="Rabus R."/>
        </authorList>
    </citation>
    <scope>NUCLEOTIDE SEQUENCE</scope>
    <source>
        <strain evidence="1">4be13</strain>
    </source>
</reference>
<proteinExistence type="predicted"/>
<keyword evidence="2" id="KW-1185">Reference proteome</keyword>
<evidence type="ECO:0000313" key="2">
    <source>
        <dbReference type="Proteomes" id="UP000663722"/>
    </source>
</evidence>
<dbReference type="Proteomes" id="UP000663722">
    <property type="component" value="Chromosome"/>
</dbReference>
<dbReference type="EMBL" id="CP061800">
    <property type="protein sequence ID" value="QTA93367.1"/>
    <property type="molecule type" value="Genomic_DNA"/>
</dbReference>
<dbReference type="AlphaFoldDB" id="A0A975BXV9"/>
<name>A0A975BXV9_9BACT</name>
<sequence>MKEGWISDLSNYPTEDFWSGTYAEFLHFRVIHKGVRKWSR</sequence>